<protein>
    <submittedName>
        <fullName evidence="2">Uncharacterized protein</fullName>
    </submittedName>
</protein>
<dbReference type="AlphaFoldDB" id="K9EH29"/>
<gene>
    <name evidence="2" type="ORF">HMPREF9233_00977</name>
</gene>
<feature type="chain" id="PRO_5039152812" evidence="1">
    <location>
        <begin position="22"/>
        <end position="104"/>
    </location>
</feature>
<evidence type="ECO:0000313" key="2">
    <source>
        <dbReference type="EMBL" id="EKU95216.1"/>
    </source>
</evidence>
<comment type="caution">
    <text evidence="2">The sequence shown here is derived from an EMBL/GenBank/DDBJ whole genome shotgun (WGS) entry which is preliminary data.</text>
</comment>
<dbReference type="STRING" id="202789.GCA_001457435_01144"/>
<evidence type="ECO:0000256" key="1">
    <source>
        <dbReference type="SAM" id="SignalP"/>
    </source>
</evidence>
<sequence>MRGKRIFAMVLAALLSVSVVGCGKSAEEKRAESCQALEAITMDVEHARATAKAGGYGGFYGCPAGPPAPEAGLARPPRASPAKSSQLGILSLWELHLLPALAPG</sequence>
<keyword evidence="3" id="KW-1185">Reference proteome</keyword>
<proteinExistence type="predicted"/>
<dbReference type="PROSITE" id="PS51257">
    <property type="entry name" value="PROKAR_LIPOPROTEIN"/>
    <property type="match status" value="1"/>
</dbReference>
<accession>K9EH29</accession>
<organism evidence="2 3">
    <name type="scientific">Actinobaculum massiliense ACS-171-V-Col2</name>
    <dbReference type="NCBI Taxonomy" id="883066"/>
    <lineage>
        <taxon>Bacteria</taxon>
        <taxon>Bacillati</taxon>
        <taxon>Actinomycetota</taxon>
        <taxon>Actinomycetes</taxon>
        <taxon>Actinomycetales</taxon>
        <taxon>Actinomycetaceae</taxon>
        <taxon>Actinobaculum</taxon>
    </lineage>
</organism>
<dbReference type="HOGENOM" id="CLU_2244183_0_0_11"/>
<name>K9EH29_9ACTO</name>
<evidence type="ECO:0000313" key="3">
    <source>
        <dbReference type="Proteomes" id="UP000009888"/>
    </source>
</evidence>
<dbReference type="EMBL" id="AGWL01000005">
    <property type="protein sequence ID" value="EKU95216.1"/>
    <property type="molecule type" value="Genomic_DNA"/>
</dbReference>
<dbReference type="Proteomes" id="UP000009888">
    <property type="component" value="Unassembled WGS sequence"/>
</dbReference>
<reference evidence="2 3" key="1">
    <citation type="submission" date="2012-09" db="EMBL/GenBank/DDBJ databases">
        <title>The Genome Sequence of Actinobaculum massiliae ACS-171-V-COL2.</title>
        <authorList>
            <consortium name="The Broad Institute Genome Sequencing Platform"/>
            <person name="Earl A."/>
            <person name="Ward D."/>
            <person name="Feldgarden M."/>
            <person name="Gevers D."/>
            <person name="Saerens B."/>
            <person name="Vaneechoutte M."/>
            <person name="Walker B."/>
            <person name="Young S.K."/>
            <person name="Zeng Q."/>
            <person name="Gargeya S."/>
            <person name="Fitzgerald M."/>
            <person name="Haas B."/>
            <person name="Abouelleil A."/>
            <person name="Alvarado L."/>
            <person name="Arachchi H.M."/>
            <person name="Berlin A."/>
            <person name="Chapman S.B."/>
            <person name="Goldberg J."/>
            <person name="Griggs A."/>
            <person name="Gujja S."/>
            <person name="Hansen M."/>
            <person name="Howarth C."/>
            <person name="Imamovic A."/>
            <person name="Larimer J."/>
            <person name="McCowen C."/>
            <person name="Montmayeur A."/>
            <person name="Murphy C."/>
            <person name="Neiman D."/>
            <person name="Pearson M."/>
            <person name="Priest M."/>
            <person name="Roberts A."/>
            <person name="Saif S."/>
            <person name="Shea T."/>
            <person name="Sisk P."/>
            <person name="Sykes S."/>
            <person name="Wortman J."/>
            <person name="Nusbaum C."/>
            <person name="Birren B."/>
        </authorList>
    </citation>
    <scope>NUCLEOTIDE SEQUENCE [LARGE SCALE GENOMIC DNA]</scope>
    <source>
        <strain evidence="3">ACS-171-V-Col2</strain>
    </source>
</reference>
<keyword evidence="1" id="KW-0732">Signal</keyword>
<feature type="signal peptide" evidence="1">
    <location>
        <begin position="1"/>
        <end position="21"/>
    </location>
</feature>